<protein>
    <submittedName>
        <fullName evidence="8">MFS transporter</fullName>
    </submittedName>
</protein>
<name>A0A510UXH5_9CELL</name>
<evidence type="ECO:0000256" key="4">
    <source>
        <dbReference type="ARBA" id="ARBA00022989"/>
    </source>
</evidence>
<dbReference type="InterPro" id="IPR011701">
    <property type="entry name" value="MFS"/>
</dbReference>
<evidence type="ECO:0000256" key="1">
    <source>
        <dbReference type="ARBA" id="ARBA00004651"/>
    </source>
</evidence>
<feature type="domain" description="Major facilitator superfamily (MFS) profile" evidence="7">
    <location>
        <begin position="18"/>
        <end position="415"/>
    </location>
</feature>
<feature type="transmembrane region" description="Helical" evidence="6">
    <location>
        <begin position="260"/>
        <end position="277"/>
    </location>
</feature>
<evidence type="ECO:0000256" key="2">
    <source>
        <dbReference type="ARBA" id="ARBA00022448"/>
    </source>
</evidence>
<feature type="transmembrane region" description="Helical" evidence="6">
    <location>
        <begin position="49"/>
        <end position="68"/>
    </location>
</feature>
<dbReference type="PROSITE" id="PS50850">
    <property type="entry name" value="MFS"/>
    <property type="match status" value="1"/>
</dbReference>
<feature type="transmembrane region" description="Helical" evidence="6">
    <location>
        <begin position="353"/>
        <end position="376"/>
    </location>
</feature>
<dbReference type="InterPro" id="IPR020846">
    <property type="entry name" value="MFS_dom"/>
</dbReference>
<feature type="transmembrane region" description="Helical" evidence="6">
    <location>
        <begin position="314"/>
        <end position="333"/>
    </location>
</feature>
<dbReference type="Pfam" id="PF07690">
    <property type="entry name" value="MFS_1"/>
    <property type="match status" value="1"/>
</dbReference>
<dbReference type="Proteomes" id="UP000321386">
    <property type="component" value="Unassembled WGS sequence"/>
</dbReference>
<gene>
    <name evidence="8" type="ORF">CPE01_15130</name>
</gene>
<feature type="transmembrane region" description="Helical" evidence="6">
    <location>
        <begin position="12"/>
        <end position="29"/>
    </location>
</feature>
<dbReference type="CDD" id="cd06174">
    <property type="entry name" value="MFS"/>
    <property type="match status" value="1"/>
</dbReference>
<evidence type="ECO:0000256" key="6">
    <source>
        <dbReference type="SAM" id="Phobius"/>
    </source>
</evidence>
<reference evidence="8 9" key="1">
    <citation type="submission" date="2019-07" db="EMBL/GenBank/DDBJ databases">
        <title>Whole genome shotgun sequence of Cellulomonas persica NBRC 101101.</title>
        <authorList>
            <person name="Hosoyama A."/>
            <person name="Uohara A."/>
            <person name="Ohji S."/>
            <person name="Ichikawa N."/>
        </authorList>
    </citation>
    <scope>NUCLEOTIDE SEQUENCE [LARGE SCALE GENOMIC DNA]</scope>
    <source>
        <strain evidence="8 9">NBRC 101101</strain>
    </source>
</reference>
<feature type="transmembrane region" description="Helical" evidence="6">
    <location>
        <begin position="223"/>
        <end position="248"/>
    </location>
</feature>
<dbReference type="AlphaFoldDB" id="A0A510UXH5"/>
<dbReference type="GO" id="GO:0022857">
    <property type="term" value="F:transmembrane transporter activity"/>
    <property type="evidence" value="ECO:0007669"/>
    <property type="project" value="InterPro"/>
</dbReference>
<dbReference type="OrthoDB" id="4332123at2"/>
<evidence type="ECO:0000256" key="3">
    <source>
        <dbReference type="ARBA" id="ARBA00022692"/>
    </source>
</evidence>
<accession>A0A510UXH5</accession>
<dbReference type="InterPro" id="IPR036259">
    <property type="entry name" value="MFS_trans_sf"/>
</dbReference>
<feature type="transmembrane region" description="Helical" evidence="6">
    <location>
        <begin position="80"/>
        <end position="102"/>
    </location>
</feature>
<sequence>MTGVPQPVRASSHRAVVVYVAAVAAYFVAVLHRSALGVAGVEAIERFDLSATALSMFSVVQLTVYAGLQLPAGRLLDRFGARVVIGVGSAVMAVGQLVLAFADSVPAALAARVLIGAGDAGIFISAVQLVAQWFPPRRVPVLVQLTGLIGQSGQLASAIPLAWLLHHQGWTPAFGALAVVGALATVGAFVGIREPAGARGVARDEHSFAQAVRVAARPPGTRLGWWSHFATPFSANVVALLWGVPFFVTAQGRSTAEAGALLTILTLTAMASGPVVGRLTGRHPLRRTSIVLTSCVATFVAWLVVLVPSTPRPMWQLVVFVAVIGAGGPVSLVGMDFARTYSEPQRLGTASGFVNTGGFTSTIGAVLAVGVVLQLVSPAGATTYSLDAYRWAFTSLLVPWTLGVWGVLRTRNRTRAVLAREGVVVPPLRQALRRGR</sequence>
<dbReference type="PANTHER" id="PTHR42718">
    <property type="entry name" value="MAJOR FACILITATOR SUPERFAMILY MULTIDRUG TRANSPORTER MFSC"/>
    <property type="match status" value="1"/>
</dbReference>
<evidence type="ECO:0000313" key="9">
    <source>
        <dbReference type="Proteomes" id="UP000321386"/>
    </source>
</evidence>
<evidence type="ECO:0000256" key="5">
    <source>
        <dbReference type="ARBA" id="ARBA00023136"/>
    </source>
</evidence>
<keyword evidence="4 6" id="KW-1133">Transmembrane helix</keyword>
<feature type="transmembrane region" description="Helical" evidence="6">
    <location>
        <begin position="289"/>
        <end position="308"/>
    </location>
</feature>
<dbReference type="PANTHER" id="PTHR42718:SF9">
    <property type="entry name" value="MAJOR FACILITATOR SUPERFAMILY MULTIDRUG TRANSPORTER MFSC"/>
    <property type="match status" value="1"/>
</dbReference>
<feature type="transmembrane region" description="Helical" evidence="6">
    <location>
        <begin position="388"/>
        <end position="408"/>
    </location>
</feature>
<evidence type="ECO:0000313" key="8">
    <source>
        <dbReference type="EMBL" id="GEK17780.1"/>
    </source>
</evidence>
<keyword evidence="9" id="KW-1185">Reference proteome</keyword>
<keyword evidence="3 6" id="KW-0812">Transmembrane</keyword>
<dbReference type="GO" id="GO:0005886">
    <property type="term" value="C:plasma membrane"/>
    <property type="evidence" value="ECO:0007669"/>
    <property type="project" value="UniProtKB-SubCell"/>
</dbReference>
<comment type="caution">
    <text evidence="8">The sequence shown here is derived from an EMBL/GenBank/DDBJ whole genome shotgun (WGS) entry which is preliminary data.</text>
</comment>
<organism evidence="8 9">
    <name type="scientific">Cellulomonas persica</name>
    <dbReference type="NCBI Taxonomy" id="76861"/>
    <lineage>
        <taxon>Bacteria</taxon>
        <taxon>Bacillati</taxon>
        <taxon>Actinomycetota</taxon>
        <taxon>Actinomycetes</taxon>
        <taxon>Micrococcales</taxon>
        <taxon>Cellulomonadaceae</taxon>
        <taxon>Cellulomonas</taxon>
    </lineage>
</organism>
<dbReference type="SUPFAM" id="SSF103473">
    <property type="entry name" value="MFS general substrate transporter"/>
    <property type="match status" value="1"/>
</dbReference>
<dbReference type="Gene3D" id="1.20.1250.20">
    <property type="entry name" value="MFS general substrate transporter like domains"/>
    <property type="match status" value="2"/>
</dbReference>
<feature type="transmembrane region" description="Helical" evidence="6">
    <location>
        <begin position="170"/>
        <end position="192"/>
    </location>
</feature>
<dbReference type="EMBL" id="BJUA01000006">
    <property type="protein sequence ID" value="GEK17780.1"/>
    <property type="molecule type" value="Genomic_DNA"/>
</dbReference>
<feature type="transmembrane region" description="Helical" evidence="6">
    <location>
        <begin position="108"/>
        <end position="130"/>
    </location>
</feature>
<evidence type="ECO:0000259" key="7">
    <source>
        <dbReference type="PROSITE" id="PS50850"/>
    </source>
</evidence>
<keyword evidence="5 6" id="KW-0472">Membrane</keyword>
<keyword evidence="2" id="KW-0813">Transport</keyword>
<comment type="subcellular location">
    <subcellularLocation>
        <location evidence="1">Cell membrane</location>
        <topology evidence="1">Multi-pass membrane protein</topology>
    </subcellularLocation>
</comment>
<proteinExistence type="predicted"/>
<dbReference type="RefSeq" id="WP_146806040.1">
    <property type="nucleotide sequence ID" value="NZ_BJUA01000006.1"/>
</dbReference>